<protein>
    <submittedName>
        <fullName evidence="1">Uncharacterized protein</fullName>
    </submittedName>
</protein>
<sequence>MCVSLTVVRDQALARPEQQVNFAASRLDQLDRPGVRDALGGLAVDLHYLVSNLRLKPKPHWLRSSSTTKQSWSSDNNNSSLAWRRVYTLHPAKLTTSYLGLAQGVFWRLDAM</sequence>
<gene>
    <name evidence="1" type="ORF">EYF80_056785</name>
</gene>
<reference evidence="1 2" key="1">
    <citation type="submission" date="2019-03" db="EMBL/GenBank/DDBJ databases">
        <title>First draft genome of Liparis tanakae, snailfish: a comprehensive survey of snailfish specific genes.</title>
        <authorList>
            <person name="Kim W."/>
            <person name="Song I."/>
            <person name="Jeong J.-H."/>
            <person name="Kim D."/>
            <person name="Kim S."/>
            <person name="Ryu S."/>
            <person name="Song J.Y."/>
            <person name="Lee S.K."/>
        </authorList>
    </citation>
    <scope>NUCLEOTIDE SEQUENCE [LARGE SCALE GENOMIC DNA]</scope>
    <source>
        <tissue evidence="1">Muscle</tissue>
    </source>
</reference>
<dbReference type="EMBL" id="SRLO01002377">
    <property type="protein sequence ID" value="TNN33050.1"/>
    <property type="molecule type" value="Genomic_DNA"/>
</dbReference>
<evidence type="ECO:0000313" key="1">
    <source>
        <dbReference type="EMBL" id="TNN33050.1"/>
    </source>
</evidence>
<comment type="caution">
    <text evidence="1">The sequence shown here is derived from an EMBL/GenBank/DDBJ whole genome shotgun (WGS) entry which is preliminary data.</text>
</comment>
<name>A0A4Z2EWP7_9TELE</name>
<proteinExistence type="predicted"/>
<accession>A0A4Z2EWP7</accession>
<dbReference type="AlphaFoldDB" id="A0A4Z2EWP7"/>
<dbReference type="Proteomes" id="UP000314294">
    <property type="component" value="Unassembled WGS sequence"/>
</dbReference>
<organism evidence="1 2">
    <name type="scientific">Liparis tanakae</name>
    <name type="common">Tanaka's snailfish</name>
    <dbReference type="NCBI Taxonomy" id="230148"/>
    <lineage>
        <taxon>Eukaryota</taxon>
        <taxon>Metazoa</taxon>
        <taxon>Chordata</taxon>
        <taxon>Craniata</taxon>
        <taxon>Vertebrata</taxon>
        <taxon>Euteleostomi</taxon>
        <taxon>Actinopterygii</taxon>
        <taxon>Neopterygii</taxon>
        <taxon>Teleostei</taxon>
        <taxon>Neoteleostei</taxon>
        <taxon>Acanthomorphata</taxon>
        <taxon>Eupercaria</taxon>
        <taxon>Perciformes</taxon>
        <taxon>Cottioidei</taxon>
        <taxon>Cottales</taxon>
        <taxon>Liparidae</taxon>
        <taxon>Liparis</taxon>
    </lineage>
</organism>
<evidence type="ECO:0000313" key="2">
    <source>
        <dbReference type="Proteomes" id="UP000314294"/>
    </source>
</evidence>
<keyword evidence="2" id="KW-1185">Reference proteome</keyword>